<dbReference type="Proteomes" id="UP000215453">
    <property type="component" value="Chromosome 4"/>
</dbReference>
<comment type="cofactor">
    <cofactor evidence="4">
        <name>FAD</name>
        <dbReference type="ChEBI" id="CHEBI:57692"/>
    </cofactor>
</comment>
<evidence type="ECO:0000256" key="4">
    <source>
        <dbReference type="PIRSR" id="PIRSR000137-2"/>
    </source>
</evidence>
<dbReference type="GO" id="GO:0050660">
    <property type="term" value="F:flavin adenine dinucleotide binding"/>
    <property type="evidence" value="ECO:0007669"/>
    <property type="project" value="InterPro"/>
</dbReference>
<dbReference type="SUPFAM" id="SSF51905">
    <property type="entry name" value="FAD/NAD(P)-binding domain"/>
    <property type="match status" value="1"/>
</dbReference>
<comment type="similarity">
    <text evidence="1">Belongs to the GMC oxidoreductase family.</text>
</comment>
<accession>A0A1Y6LJM3</accession>
<evidence type="ECO:0000313" key="8">
    <source>
        <dbReference type="Proteomes" id="UP000215453"/>
    </source>
</evidence>
<feature type="domain" description="Glucose-methanol-choline oxidoreductase N-terminal" evidence="6">
    <location>
        <begin position="323"/>
        <end position="337"/>
    </location>
</feature>
<dbReference type="Pfam" id="PF00732">
    <property type="entry name" value="GMC_oxred_N"/>
    <property type="match status" value="1"/>
</dbReference>
<feature type="signal peptide" evidence="5">
    <location>
        <begin position="1"/>
        <end position="21"/>
    </location>
</feature>
<organism evidence="7 8">
    <name type="scientific">Zymoseptoria tritici ST99CH_1A5</name>
    <dbReference type="NCBI Taxonomy" id="1276529"/>
    <lineage>
        <taxon>Eukaryota</taxon>
        <taxon>Fungi</taxon>
        <taxon>Dikarya</taxon>
        <taxon>Ascomycota</taxon>
        <taxon>Pezizomycotina</taxon>
        <taxon>Dothideomycetes</taxon>
        <taxon>Dothideomycetidae</taxon>
        <taxon>Mycosphaerellales</taxon>
        <taxon>Mycosphaerellaceae</taxon>
        <taxon>Zymoseptoria</taxon>
    </lineage>
</organism>
<keyword evidence="4" id="KW-0274">FAD</keyword>
<evidence type="ECO:0000256" key="3">
    <source>
        <dbReference type="PIRSR" id="PIRSR000137-1"/>
    </source>
</evidence>
<proteinExistence type="inferred from homology"/>
<evidence type="ECO:0000259" key="6">
    <source>
        <dbReference type="PROSITE" id="PS00624"/>
    </source>
</evidence>
<evidence type="ECO:0000313" key="7">
    <source>
        <dbReference type="EMBL" id="SMY23809.1"/>
    </source>
</evidence>
<gene>
    <name evidence="7" type="ORF">ZT1A5_G5249</name>
</gene>
<dbReference type="Gene3D" id="3.50.50.60">
    <property type="entry name" value="FAD/NAD(P)-binding domain"/>
    <property type="match status" value="1"/>
</dbReference>
<protein>
    <recommendedName>
        <fullName evidence="6">Glucose-methanol-choline oxidoreductase N-terminal domain-containing protein</fullName>
    </recommendedName>
</protein>
<dbReference type="PANTHER" id="PTHR11552:SF138">
    <property type="entry name" value="DEHYDROGENASE PKFF-RELATED"/>
    <property type="match status" value="1"/>
</dbReference>
<dbReference type="GO" id="GO:0044550">
    <property type="term" value="P:secondary metabolite biosynthetic process"/>
    <property type="evidence" value="ECO:0007669"/>
    <property type="project" value="TreeGrafter"/>
</dbReference>
<dbReference type="AlphaFoldDB" id="A0A1Y6LJM3"/>
<feature type="binding site" evidence="4">
    <location>
        <position position="138"/>
    </location>
    <ligand>
        <name>FAD</name>
        <dbReference type="ChEBI" id="CHEBI:57692"/>
    </ligand>
</feature>
<feature type="binding site" evidence="4">
    <location>
        <begin position="605"/>
        <end position="606"/>
    </location>
    <ligand>
        <name>FAD</name>
        <dbReference type="ChEBI" id="CHEBI:57692"/>
    </ligand>
</feature>
<keyword evidence="4" id="KW-0285">Flavoprotein</keyword>
<keyword evidence="2" id="KW-0325">Glycoprotein</keyword>
<evidence type="ECO:0000256" key="1">
    <source>
        <dbReference type="ARBA" id="ARBA00010790"/>
    </source>
</evidence>
<dbReference type="PROSITE" id="PS00624">
    <property type="entry name" value="GMC_OXRED_2"/>
    <property type="match status" value="1"/>
</dbReference>
<dbReference type="GO" id="GO:0016614">
    <property type="term" value="F:oxidoreductase activity, acting on CH-OH group of donors"/>
    <property type="evidence" value="ECO:0007669"/>
    <property type="project" value="InterPro"/>
</dbReference>
<dbReference type="PANTHER" id="PTHR11552">
    <property type="entry name" value="GLUCOSE-METHANOL-CHOLINE GMC OXIDOREDUCTASE"/>
    <property type="match status" value="1"/>
</dbReference>
<sequence>MRYSAVWLSALLCLRTELVSAEHATGQGKRQLLNADILGAQTYDYVIVGGGTAGLAIANRLSADASITVAVIEAGSLYQVTNPLLSTFPAGDVFFVGSDPKQPLDVQPLVDWNLVTEPQAGANERKFRYARGKCLGGTSARNFMIYQRPTKGSLQQWADAVDDQSYTFDEWLPDFKRSVDFTPPGPTRATNASAEYNAAAFDSGAGPLQVSYSNYAGPFSSWVEGSLNEIGIGHAQDFNSGSLMGAQYCSSTIRPKTQSRETSQTSFLNAATTRSNLKVFSATKAKKILFDAEKKATGVRVTTALNLVGLTINARREVIVSGGAFHSPQLLMVSGIGPASTLRQHGIEVISDLAGVGQNLIDHILFGPAYRVKVDTLSRIVQDPVYLAAQVLEYAQQRGPLANPVCDFLGWEKVPNSLRESLSSSSIAELDRFDADWPEIEYLGAPGYVGAFTNLFATQPDDGYQYATILAALVAPTSVGSVTISSDDTDDLPVIDPNWLSTKTDQEVAIAAYKRVREAFASNFMKPVLADDEEYFPGPDVQTDAQILEVIRNTLQTVWHASGTCKMGRASDNMAVVDSRARVFGVTGLRVVDASSFALLPPGHPQSVVYALAEKISRHILSDD</sequence>
<dbReference type="InterPro" id="IPR000172">
    <property type="entry name" value="GMC_OxRdtase_N"/>
</dbReference>
<reference evidence="7 8" key="1">
    <citation type="submission" date="2016-10" db="EMBL/GenBank/DDBJ databases">
        <authorList>
            <person name="Varghese N."/>
        </authorList>
    </citation>
    <scope>NUCLEOTIDE SEQUENCE [LARGE SCALE GENOMIC DNA]</scope>
</reference>
<dbReference type="PIRSF" id="PIRSF000137">
    <property type="entry name" value="Alcohol_oxidase"/>
    <property type="match status" value="1"/>
</dbReference>
<dbReference type="Pfam" id="PF05199">
    <property type="entry name" value="GMC_oxred_C"/>
    <property type="match status" value="1"/>
</dbReference>
<evidence type="ECO:0000256" key="2">
    <source>
        <dbReference type="ARBA" id="ARBA00023180"/>
    </source>
</evidence>
<keyword evidence="5" id="KW-0732">Signal</keyword>
<dbReference type="InterPro" id="IPR012132">
    <property type="entry name" value="GMC_OxRdtase"/>
</dbReference>
<feature type="active site" description="Proton acceptor" evidence="3">
    <location>
        <position position="604"/>
    </location>
</feature>
<name>A0A1Y6LJM3_ZYMTR</name>
<feature type="chain" id="PRO_5010994513" description="Glucose-methanol-choline oxidoreductase N-terminal domain-containing protein" evidence="5">
    <location>
        <begin position="22"/>
        <end position="624"/>
    </location>
</feature>
<dbReference type="InterPro" id="IPR036188">
    <property type="entry name" value="FAD/NAD-bd_sf"/>
</dbReference>
<dbReference type="SUPFAM" id="SSF54373">
    <property type="entry name" value="FAD-linked reductases, C-terminal domain"/>
    <property type="match status" value="1"/>
</dbReference>
<dbReference type="EMBL" id="LT882679">
    <property type="protein sequence ID" value="SMY23809.1"/>
    <property type="molecule type" value="Genomic_DNA"/>
</dbReference>
<dbReference type="InterPro" id="IPR007867">
    <property type="entry name" value="GMC_OxRtase_C"/>
</dbReference>
<feature type="active site" description="Proton donor" evidence="3">
    <location>
        <position position="560"/>
    </location>
</feature>
<feature type="binding site" evidence="4">
    <location>
        <begin position="559"/>
        <end position="560"/>
    </location>
    <ligand>
        <name>FAD</name>
        <dbReference type="ChEBI" id="CHEBI:57692"/>
    </ligand>
</feature>
<dbReference type="Gene3D" id="3.30.560.10">
    <property type="entry name" value="Glucose Oxidase, domain 3"/>
    <property type="match status" value="1"/>
</dbReference>
<evidence type="ECO:0000256" key="5">
    <source>
        <dbReference type="SAM" id="SignalP"/>
    </source>
</evidence>